<evidence type="ECO:0000313" key="1">
    <source>
        <dbReference type="Proteomes" id="UP000189703"/>
    </source>
</evidence>
<dbReference type="AlphaFoldDB" id="A0A1U8AAI4"/>
<dbReference type="eggNOG" id="KOG1522">
    <property type="taxonomic scope" value="Eukaryota"/>
</dbReference>
<reference evidence="2" key="1">
    <citation type="submission" date="2025-08" db="UniProtKB">
        <authorList>
            <consortium name="RefSeq"/>
        </authorList>
    </citation>
    <scope>IDENTIFICATION</scope>
</reference>
<dbReference type="InterPro" id="IPR036603">
    <property type="entry name" value="RBP11-like"/>
</dbReference>
<dbReference type="STRING" id="4432.A0A1U8AAI4"/>
<dbReference type="GO" id="GO:0046983">
    <property type="term" value="F:protein dimerization activity"/>
    <property type="evidence" value="ECO:0007669"/>
    <property type="project" value="InterPro"/>
</dbReference>
<dbReference type="InterPro" id="IPR036643">
    <property type="entry name" value="RNApol_insert_sf"/>
</dbReference>
<dbReference type="KEGG" id="nnu:104600800"/>
<protein>
    <submittedName>
        <fullName evidence="2">DNA-directed RNA polymerases II, IV and V subunit 3-like</fullName>
    </submittedName>
</protein>
<name>A0A1U8AAI4_NELNU</name>
<dbReference type="PANTHER" id="PTHR11800">
    <property type="entry name" value="DNA-DIRECTED RNA POLYMERASE"/>
    <property type="match status" value="1"/>
</dbReference>
<gene>
    <name evidence="2" type="primary">LOC104600800</name>
</gene>
<dbReference type="Gene3D" id="2.170.120.12">
    <property type="entry name" value="DNA-directed RNA polymerase, insert domain"/>
    <property type="match status" value="1"/>
</dbReference>
<organism evidence="1 2">
    <name type="scientific">Nelumbo nucifera</name>
    <name type="common">Sacred lotus</name>
    <dbReference type="NCBI Taxonomy" id="4432"/>
    <lineage>
        <taxon>Eukaryota</taxon>
        <taxon>Viridiplantae</taxon>
        <taxon>Streptophyta</taxon>
        <taxon>Embryophyta</taxon>
        <taxon>Tracheophyta</taxon>
        <taxon>Spermatophyta</taxon>
        <taxon>Magnoliopsida</taxon>
        <taxon>Proteales</taxon>
        <taxon>Nelumbonaceae</taxon>
        <taxon>Nelumbo</taxon>
    </lineage>
</organism>
<dbReference type="Gene3D" id="3.30.1360.10">
    <property type="entry name" value="RNA polymerase, RBP11-like subunit"/>
    <property type="match status" value="1"/>
</dbReference>
<dbReference type="SUPFAM" id="SSF56553">
    <property type="entry name" value="Insert subdomain of RNA polymerase alpha subunit"/>
    <property type="match status" value="1"/>
</dbReference>
<dbReference type="GeneID" id="104600800"/>
<dbReference type="InterPro" id="IPR050518">
    <property type="entry name" value="Rpo3/RPB3_RNA_Pol_subunit"/>
</dbReference>
<keyword evidence="1" id="KW-1185">Reference proteome</keyword>
<proteinExistence type="predicted"/>
<evidence type="ECO:0000313" key="2">
    <source>
        <dbReference type="RefSeq" id="XP_010262235.1"/>
    </source>
</evidence>
<sequence>MANTLGRIMLAEVPTIAIDLVKIEVNSLIFNDEFIIHHLGLIPNGQCEYCFVKFHLKVHCHSDHTLDVTSYNLKTSDPCIVLVDVAQYVEFDGYNAFEQRDILIVKLCRGQELR</sequence>
<dbReference type="Proteomes" id="UP000189703">
    <property type="component" value="Unplaced"/>
</dbReference>
<dbReference type="GO" id="GO:0006351">
    <property type="term" value="P:DNA-templated transcription"/>
    <property type="evidence" value="ECO:0007669"/>
    <property type="project" value="InterPro"/>
</dbReference>
<accession>A0A1U8AAI4</accession>
<dbReference type="OrthoDB" id="270173at2759"/>
<dbReference type="RefSeq" id="XP_010262235.1">
    <property type="nucleotide sequence ID" value="XM_010263933.1"/>
</dbReference>
<dbReference type="OMA" id="NEDQTCH"/>
<dbReference type="PANTHER" id="PTHR11800:SF2">
    <property type="entry name" value="DNA-DIRECTED RNA POLYMERASE II SUBUNIT RPB3"/>
    <property type="match status" value="1"/>
</dbReference>